<feature type="transmembrane region" description="Helical" evidence="11">
    <location>
        <begin position="321"/>
        <end position="338"/>
    </location>
</feature>
<dbReference type="GO" id="GO:0055056">
    <property type="term" value="F:D-glucose transmembrane transporter activity"/>
    <property type="evidence" value="ECO:0007669"/>
    <property type="project" value="InterPro"/>
</dbReference>
<feature type="transmembrane region" description="Helical" evidence="11">
    <location>
        <begin position="252"/>
        <end position="279"/>
    </location>
</feature>
<evidence type="ECO:0000256" key="10">
    <source>
        <dbReference type="ARBA" id="ARBA00023136"/>
    </source>
</evidence>
<feature type="transmembrane region" description="Helical" evidence="11">
    <location>
        <begin position="204"/>
        <end position="225"/>
    </location>
</feature>
<dbReference type="NCBIfam" id="TIGR01272">
    <property type="entry name" value="gluP"/>
    <property type="match status" value="1"/>
</dbReference>
<feature type="transmembrane region" description="Helical" evidence="11">
    <location>
        <begin position="344"/>
        <end position="368"/>
    </location>
</feature>
<dbReference type="InterPro" id="IPR005964">
    <property type="entry name" value="Glc/Gal_transptr_bac"/>
</dbReference>
<evidence type="ECO:0000256" key="2">
    <source>
        <dbReference type="ARBA" id="ARBA00004429"/>
    </source>
</evidence>
<feature type="transmembrane region" description="Helical" evidence="11">
    <location>
        <begin position="114"/>
        <end position="133"/>
    </location>
</feature>
<feature type="transmembrane region" description="Helical" evidence="11">
    <location>
        <begin position="55"/>
        <end position="75"/>
    </location>
</feature>
<comment type="subcellular location">
    <subcellularLocation>
        <location evidence="2">Cell inner membrane</location>
        <topology evidence="2">Multi-pass membrane protein</topology>
    </subcellularLocation>
</comment>
<comment type="similarity">
    <text evidence="3">Belongs to the major facilitator superfamily. FHS transporter (TC 2.A.1.7) family.</text>
</comment>
<dbReference type="PROSITE" id="PS50850">
    <property type="entry name" value="MFS"/>
    <property type="match status" value="1"/>
</dbReference>
<reference evidence="13" key="1">
    <citation type="submission" date="2020-08" db="EMBL/GenBank/DDBJ databases">
        <title>Genomic Encyclopedia of Type Strains, Phase IV (KMG-V): Genome sequencing to study the core and pangenomes of soil and plant-associated prokaryotes.</title>
        <authorList>
            <person name="Whitman W."/>
        </authorList>
    </citation>
    <scope>NUCLEOTIDE SEQUENCE [LARGE SCALE GENOMIC DNA]</scope>
    <source>
        <strain evidence="13">M8UP27</strain>
    </source>
</reference>
<dbReference type="InterPro" id="IPR020846">
    <property type="entry name" value="MFS_dom"/>
</dbReference>
<name>A0A7W8MQQ7_9BACT</name>
<keyword evidence="4" id="KW-0813">Transport</keyword>
<evidence type="ECO:0000256" key="11">
    <source>
        <dbReference type="SAM" id="Phobius"/>
    </source>
</evidence>
<keyword evidence="5" id="KW-1003">Cell membrane</keyword>
<feature type="transmembrane region" description="Helical" evidence="11">
    <location>
        <begin position="22"/>
        <end position="43"/>
    </location>
</feature>
<feature type="transmembrane region" description="Helical" evidence="11">
    <location>
        <begin position="405"/>
        <end position="426"/>
    </location>
</feature>
<dbReference type="EMBL" id="JACHDY010000002">
    <property type="protein sequence ID" value="MBB5316798.1"/>
    <property type="molecule type" value="Genomic_DNA"/>
</dbReference>
<evidence type="ECO:0000256" key="3">
    <source>
        <dbReference type="ARBA" id="ARBA00009120"/>
    </source>
</evidence>
<evidence type="ECO:0000259" key="12">
    <source>
        <dbReference type="PROSITE" id="PS50850"/>
    </source>
</evidence>
<comment type="function">
    <text evidence="1">Intake of glucose and galactose.</text>
</comment>
<dbReference type="SUPFAM" id="SSF103473">
    <property type="entry name" value="MFS general substrate transporter"/>
    <property type="match status" value="1"/>
</dbReference>
<dbReference type="InterPro" id="IPR011701">
    <property type="entry name" value="MFS"/>
</dbReference>
<dbReference type="AlphaFoldDB" id="A0A7W8MQQ7"/>
<dbReference type="InterPro" id="IPR036259">
    <property type="entry name" value="MFS_trans_sf"/>
</dbReference>
<organism evidence="13 14">
    <name type="scientific">Tunturiibacter empetritectus</name>
    <dbReference type="NCBI Taxonomy" id="3069691"/>
    <lineage>
        <taxon>Bacteria</taxon>
        <taxon>Pseudomonadati</taxon>
        <taxon>Acidobacteriota</taxon>
        <taxon>Terriglobia</taxon>
        <taxon>Terriglobales</taxon>
        <taxon>Acidobacteriaceae</taxon>
        <taxon>Tunturiibacter</taxon>
    </lineage>
</organism>
<dbReference type="Gene3D" id="1.20.1250.20">
    <property type="entry name" value="MFS general substrate transporter like domains"/>
    <property type="match status" value="2"/>
</dbReference>
<dbReference type="Proteomes" id="UP000568106">
    <property type="component" value="Unassembled WGS sequence"/>
</dbReference>
<feature type="domain" description="Major facilitator superfamily (MFS) profile" evidence="12">
    <location>
        <begin position="22"/>
        <end position="430"/>
    </location>
</feature>
<gene>
    <name evidence="13" type="ORF">HDF09_001467</name>
</gene>
<keyword evidence="6" id="KW-0997">Cell inner membrane</keyword>
<feature type="transmembrane region" description="Helical" evidence="11">
    <location>
        <begin position="291"/>
        <end position="309"/>
    </location>
</feature>
<evidence type="ECO:0000313" key="14">
    <source>
        <dbReference type="Proteomes" id="UP000568106"/>
    </source>
</evidence>
<accession>A0A7W8MQQ7</accession>
<keyword evidence="8 11" id="KW-0812">Transmembrane</keyword>
<evidence type="ECO:0000256" key="1">
    <source>
        <dbReference type="ARBA" id="ARBA00003321"/>
    </source>
</evidence>
<evidence type="ECO:0000256" key="4">
    <source>
        <dbReference type="ARBA" id="ARBA00022448"/>
    </source>
</evidence>
<keyword evidence="14" id="KW-1185">Reference proteome</keyword>
<comment type="caution">
    <text evidence="13">The sequence shown here is derived from an EMBL/GenBank/DDBJ whole genome shotgun (WGS) entry which is preliminary data.</text>
</comment>
<protein>
    <submittedName>
        <fullName evidence="13">FHS family L-fucose permease-like MFS transporter</fullName>
    </submittedName>
</protein>
<proteinExistence type="inferred from homology"/>
<evidence type="ECO:0000313" key="13">
    <source>
        <dbReference type="EMBL" id="MBB5316798.1"/>
    </source>
</evidence>
<feature type="transmembrane region" description="Helical" evidence="11">
    <location>
        <begin position="87"/>
        <end position="107"/>
    </location>
</feature>
<keyword evidence="7" id="KW-0762">Sugar transport</keyword>
<keyword evidence="10 11" id="KW-0472">Membrane</keyword>
<dbReference type="CDD" id="cd17394">
    <property type="entry name" value="MFS_FucP_like"/>
    <property type="match status" value="1"/>
</dbReference>
<dbReference type="PANTHER" id="PTHR43702">
    <property type="entry name" value="L-FUCOSE-PROTON SYMPORTER"/>
    <property type="match status" value="1"/>
</dbReference>
<dbReference type="GO" id="GO:1904659">
    <property type="term" value="P:D-glucose transmembrane transport"/>
    <property type="evidence" value="ECO:0007669"/>
    <property type="project" value="InterPro"/>
</dbReference>
<feature type="transmembrane region" description="Helical" evidence="11">
    <location>
        <begin position="380"/>
        <end position="399"/>
    </location>
</feature>
<dbReference type="GO" id="GO:0005886">
    <property type="term" value="C:plasma membrane"/>
    <property type="evidence" value="ECO:0007669"/>
    <property type="project" value="UniProtKB-SubCell"/>
</dbReference>
<evidence type="ECO:0000256" key="8">
    <source>
        <dbReference type="ARBA" id="ARBA00022692"/>
    </source>
</evidence>
<evidence type="ECO:0000256" key="7">
    <source>
        <dbReference type="ARBA" id="ARBA00022597"/>
    </source>
</evidence>
<dbReference type="InterPro" id="IPR050375">
    <property type="entry name" value="MFS_TsgA-like"/>
</dbReference>
<dbReference type="PANTHER" id="PTHR43702:SF3">
    <property type="entry name" value="PROTEIN TSGA"/>
    <property type="match status" value="1"/>
</dbReference>
<evidence type="ECO:0000256" key="6">
    <source>
        <dbReference type="ARBA" id="ARBA00022519"/>
    </source>
</evidence>
<evidence type="ECO:0000256" key="9">
    <source>
        <dbReference type="ARBA" id="ARBA00022989"/>
    </source>
</evidence>
<dbReference type="GO" id="GO:0005354">
    <property type="term" value="F:galactose transmembrane transporter activity"/>
    <property type="evidence" value="ECO:0007669"/>
    <property type="project" value="InterPro"/>
</dbReference>
<dbReference type="Pfam" id="PF07690">
    <property type="entry name" value="MFS_1"/>
    <property type="match status" value="1"/>
</dbReference>
<keyword evidence="9 11" id="KW-1133">Transmembrane helix</keyword>
<evidence type="ECO:0000256" key="5">
    <source>
        <dbReference type="ARBA" id="ARBA00022475"/>
    </source>
</evidence>
<sequence length="445" mass="47459">MNITTTQQTATTRDPQATDVRAMSIATVLFFMWGFLTCLNDILIPHLKGIFSLNYGQALLVQFAFFSSYFIFAMPSGKLVDWRGYKQAMVIGLIVMACGALLFLPAASTASFPLFLSALVILAAGITCLQVSANPYVTNLGPTATAASRLNLAQAFNSFGTTIAPFFGGALILGAIQASPETLKSFSTAALQTYREQQASSVRLPYLGIALTLLVLAVAIGLIKLPTTDFTRDFRPGELVGRAAGSIWKQPYLLMATLGIFVYVGAEVSIGSFLINYLGLPHIMSFPERTAAHYVSFYWGGAMIGRFIGSYVLRYISTGKALAAAAFIAFCLVLTTMATGGPVALYSVLAIGFFNSIMFPSIFSLGLAGLGELTSKGSSLLVQAIVGGAILPLAEGHLADRVGVQHAFIIPAVCYVYIALFGILASRRKDIDQDPRHPSHAPSGH</sequence>